<protein>
    <submittedName>
        <fullName evidence="2">Uncharacterized protein</fullName>
    </submittedName>
</protein>
<reference evidence="3" key="1">
    <citation type="journal article" date="2018" name="Nat. Microbiol.">
        <title>Leveraging single-cell genomics to expand the fungal tree of life.</title>
        <authorList>
            <person name="Ahrendt S.R."/>
            <person name="Quandt C.A."/>
            <person name="Ciobanu D."/>
            <person name="Clum A."/>
            <person name="Salamov A."/>
            <person name="Andreopoulos B."/>
            <person name="Cheng J.F."/>
            <person name="Woyke T."/>
            <person name="Pelin A."/>
            <person name="Henrissat B."/>
            <person name="Reynolds N.K."/>
            <person name="Benny G.L."/>
            <person name="Smith M.E."/>
            <person name="James T.Y."/>
            <person name="Grigoriev I.V."/>
        </authorList>
    </citation>
    <scope>NUCLEOTIDE SEQUENCE [LARGE SCALE GENOMIC DNA]</scope>
</reference>
<accession>A0A4P9XXX1</accession>
<feature type="compositionally biased region" description="Acidic residues" evidence="1">
    <location>
        <begin position="31"/>
        <end position="46"/>
    </location>
</feature>
<feature type="compositionally biased region" description="Acidic residues" evidence="1">
    <location>
        <begin position="7"/>
        <end position="20"/>
    </location>
</feature>
<name>A0A4P9XXX1_9FUNG</name>
<gene>
    <name evidence="2" type="ORF">BJ684DRAFT_18128</name>
</gene>
<evidence type="ECO:0000313" key="3">
    <source>
        <dbReference type="Proteomes" id="UP000267251"/>
    </source>
</evidence>
<keyword evidence="3" id="KW-1185">Reference proteome</keyword>
<organism evidence="2 3">
    <name type="scientific">Piptocephalis cylindrospora</name>
    <dbReference type="NCBI Taxonomy" id="1907219"/>
    <lineage>
        <taxon>Eukaryota</taxon>
        <taxon>Fungi</taxon>
        <taxon>Fungi incertae sedis</taxon>
        <taxon>Zoopagomycota</taxon>
        <taxon>Zoopagomycotina</taxon>
        <taxon>Zoopagomycetes</taxon>
        <taxon>Zoopagales</taxon>
        <taxon>Piptocephalidaceae</taxon>
        <taxon>Piptocephalis</taxon>
    </lineage>
</organism>
<dbReference type="Proteomes" id="UP000267251">
    <property type="component" value="Unassembled WGS sequence"/>
</dbReference>
<dbReference type="AlphaFoldDB" id="A0A4P9XXX1"/>
<sequence>KARDLTEMSEEVEDSDDEDIADTKGVVDFTSDADDDDDDDDDDEEDEKSKQKDQKDSSTSKKKSTDKSKTFFPKDSSTLTSDVLGSVVRMALLSFPLVNNIEETSVLKDLLLTPQTLR</sequence>
<feature type="compositionally biased region" description="Basic and acidic residues" evidence="1">
    <location>
        <begin position="47"/>
        <end position="69"/>
    </location>
</feature>
<feature type="non-terminal residue" evidence="2">
    <location>
        <position position="1"/>
    </location>
</feature>
<dbReference type="EMBL" id="KZ989066">
    <property type="protein sequence ID" value="RKP11255.1"/>
    <property type="molecule type" value="Genomic_DNA"/>
</dbReference>
<evidence type="ECO:0000313" key="2">
    <source>
        <dbReference type="EMBL" id="RKP11255.1"/>
    </source>
</evidence>
<proteinExistence type="predicted"/>
<feature type="region of interest" description="Disordered" evidence="1">
    <location>
        <begin position="1"/>
        <end position="78"/>
    </location>
</feature>
<evidence type="ECO:0000256" key="1">
    <source>
        <dbReference type="SAM" id="MobiDB-lite"/>
    </source>
</evidence>